<evidence type="ECO:0000256" key="4">
    <source>
        <dbReference type="PROSITE-ProRule" id="PRU00339"/>
    </source>
</evidence>
<dbReference type="Gene3D" id="1.25.40.10">
    <property type="entry name" value="Tetratricopeptide repeat domain"/>
    <property type="match status" value="1"/>
</dbReference>
<sequence length="283" mass="33643">MHEFLFSEISMKKFLVTLLILSAGLLGACSKFNKIRKSKDPIEKYNAAIEYYEKKSYDKALILLEETEPLLRGKKEYEKAQYLMAQAYFKNKEYEMASYTFKRFYETYPRSEWAEECLYMHAFSLYSQSPESELDQKPTLEAIQSIQRYLNTYPQSSKTEEANKIIEELRSKLEKKAYEQALLYYKNSNYKAAIKAMTNFQKDFPDSAYMEEILYKRIECAYNLARESIFSKQKERLQETLELCDEYKDKFPQSKYLKEIQDISALATRQMAELNKIDNQQQN</sequence>
<dbReference type="Pfam" id="PF13525">
    <property type="entry name" value="YfiO"/>
    <property type="match status" value="1"/>
</dbReference>
<name>A0A2N3IJ34_9BACT</name>
<accession>A0A2N3IJ34</accession>
<dbReference type="InterPro" id="IPR011990">
    <property type="entry name" value="TPR-like_helical_dom_sf"/>
</dbReference>
<keyword evidence="2" id="KW-0472">Membrane</keyword>
<organism evidence="6 7">
    <name type="scientific">Raineya orbicola</name>
    <dbReference type="NCBI Taxonomy" id="2016530"/>
    <lineage>
        <taxon>Bacteria</taxon>
        <taxon>Pseudomonadati</taxon>
        <taxon>Bacteroidota</taxon>
        <taxon>Cytophagia</taxon>
        <taxon>Cytophagales</taxon>
        <taxon>Raineyaceae</taxon>
        <taxon>Raineya</taxon>
    </lineage>
</organism>
<dbReference type="InterPro" id="IPR017689">
    <property type="entry name" value="BamD"/>
</dbReference>
<comment type="caution">
    <text evidence="6">The sequence shown here is derived from an EMBL/GenBank/DDBJ whole genome shotgun (WGS) entry which is preliminary data.</text>
</comment>
<keyword evidence="3" id="KW-0998">Cell outer membrane</keyword>
<evidence type="ECO:0000256" key="1">
    <source>
        <dbReference type="ARBA" id="ARBA00022729"/>
    </source>
</evidence>
<dbReference type="SUPFAM" id="SSF48452">
    <property type="entry name" value="TPR-like"/>
    <property type="match status" value="1"/>
</dbReference>
<feature type="repeat" description="TPR" evidence="4">
    <location>
        <begin position="78"/>
        <end position="111"/>
    </location>
</feature>
<feature type="domain" description="Outer membrane lipoprotein BamD-like" evidence="5">
    <location>
        <begin position="40"/>
        <end position="229"/>
    </location>
</feature>
<dbReference type="EMBL" id="NKXO01000008">
    <property type="protein sequence ID" value="PKQ70306.1"/>
    <property type="molecule type" value="Genomic_DNA"/>
</dbReference>
<evidence type="ECO:0000259" key="5">
    <source>
        <dbReference type="Pfam" id="PF13525"/>
    </source>
</evidence>
<reference evidence="6 7" key="1">
    <citation type="submission" date="2017-06" db="EMBL/GenBank/DDBJ databases">
        <title>Raineya orbicola gen. nov., sp. nov. a slightly thermophilic bacterium of the phylum Bacteroidetes and the description of Raineyaceae fam. nov.</title>
        <authorList>
            <person name="Albuquerque L."/>
            <person name="Polonia A.R.M."/>
            <person name="Barroso C."/>
            <person name="Froufe H.J.C."/>
            <person name="Lage O."/>
            <person name="Lobo-Da-Cunha A."/>
            <person name="Egas C."/>
            <person name="Da Costa M.S."/>
        </authorList>
    </citation>
    <scope>NUCLEOTIDE SEQUENCE [LARGE SCALE GENOMIC DNA]</scope>
    <source>
        <strain evidence="6 7">SPSPC-11</strain>
    </source>
</reference>
<keyword evidence="7" id="KW-1185">Reference proteome</keyword>
<keyword evidence="1" id="KW-0732">Signal</keyword>
<keyword evidence="6" id="KW-0449">Lipoprotein</keyword>
<evidence type="ECO:0000313" key="7">
    <source>
        <dbReference type="Proteomes" id="UP000233387"/>
    </source>
</evidence>
<dbReference type="InterPro" id="IPR039565">
    <property type="entry name" value="BamD-like"/>
</dbReference>
<protein>
    <submittedName>
        <fullName evidence="6">Outer membrane assembly lipoprotein YfiO</fullName>
    </submittedName>
</protein>
<keyword evidence="4" id="KW-0802">TPR repeat</keyword>
<evidence type="ECO:0000256" key="3">
    <source>
        <dbReference type="ARBA" id="ARBA00023237"/>
    </source>
</evidence>
<proteinExistence type="predicted"/>
<dbReference type="NCBIfam" id="TIGR03302">
    <property type="entry name" value="OM_YfiO"/>
    <property type="match status" value="1"/>
</dbReference>
<dbReference type="Proteomes" id="UP000233387">
    <property type="component" value="Unassembled WGS sequence"/>
</dbReference>
<dbReference type="PROSITE" id="PS50005">
    <property type="entry name" value="TPR"/>
    <property type="match status" value="1"/>
</dbReference>
<gene>
    <name evidence="6" type="ORF">Rain11_0685</name>
</gene>
<evidence type="ECO:0000313" key="6">
    <source>
        <dbReference type="EMBL" id="PKQ70306.1"/>
    </source>
</evidence>
<dbReference type="InterPro" id="IPR019734">
    <property type="entry name" value="TPR_rpt"/>
</dbReference>
<dbReference type="AlphaFoldDB" id="A0A2N3IJ34"/>
<evidence type="ECO:0000256" key="2">
    <source>
        <dbReference type="ARBA" id="ARBA00023136"/>
    </source>
</evidence>